<feature type="transmembrane region" description="Helical" evidence="1">
    <location>
        <begin position="74"/>
        <end position="96"/>
    </location>
</feature>
<sequence length="150" mass="17043">MTGGGRAPGPGTEAFIRDLEWLESLRAQIDTHTFRHDVAKFLSWIPLLLAIAVLGGLGLYISGDATVAAHGQTVFAWLLTVVAFACAWALAAWRWLLRPARRRLDRDRRRFAEATEMLRPRIGALVETERWSREMAQMVEMRFGRLPLDR</sequence>
<dbReference type="AlphaFoldDB" id="A0A8J3UAL5"/>
<evidence type="ECO:0000313" key="2">
    <source>
        <dbReference type="EMBL" id="GII41267.1"/>
    </source>
</evidence>
<feature type="transmembrane region" description="Helical" evidence="1">
    <location>
        <begin position="41"/>
        <end position="62"/>
    </location>
</feature>
<keyword evidence="1" id="KW-0812">Transmembrane</keyword>
<proteinExistence type="predicted"/>
<accession>A0A8J3UAL5</accession>
<dbReference type="RefSeq" id="WP_204076738.1">
    <property type="nucleotide sequence ID" value="NZ_BAABHI010000012.1"/>
</dbReference>
<dbReference type="EMBL" id="BOOP01000031">
    <property type="protein sequence ID" value="GII41267.1"/>
    <property type="molecule type" value="Genomic_DNA"/>
</dbReference>
<keyword evidence="1" id="KW-0472">Membrane</keyword>
<name>A0A8J3UAL5_9ACTN</name>
<organism evidence="2 3">
    <name type="scientific">Planotetraspora phitsanulokensis</name>
    <dbReference type="NCBI Taxonomy" id="575192"/>
    <lineage>
        <taxon>Bacteria</taxon>
        <taxon>Bacillati</taxon>
        <taxon>Actinomycetota</taxon>
        <taxon>Actinomycetes</taxon>
        <taxon>Streptosporangiales</taxon>
        <taxon>Streptosporangiaceae</taxon>
        <taxon>Planotetraspora</taxon>
    </lineage>
</organism>
<evidence type="ECO:0000313" key="3">
    <source>
        <dbReference type="Proteomes" id="UP000622547"/>
    </source>
</evidence>
<keyword evidence="1" id="KW-1133">Transmembrane helix</keyword>
<evidence type="ECO:0000256" key="1">
    <source>
        <dbReference type="SAM" id="Phobius"/>
    </source>
</evidence>
<gene>
    <name evidence="2" type="ORF">Pph01_62700</name>
</gene>
<dbReference type="Proteomes" id="UP000622547">
    <property type="component" value="Unassembled WGS sequence"/>
</dbReference>
<keyword evidence="3" id="KW-1185">Reference proteome</keyword>
<reference evidence="2 3" key="1">
    <citation type="submission" date="2021-01" db="EMBL/GenBank/DDBJ databases">
        <title>Whole genome shotgun sequence of Planotetraspora phitsanulokensis NBRC 104273.</title>
        <authorList>
            <person name="Komaki H."/>
            <person name="Tamura T."/>
        </authorList>
    </citation>
    <scope>NUCLEOTIDE SEQUENCE [LARGE SCALE GENOMIC DNA]</scope>
    <source>
        <strain evidence="2 3">NBRC 104273</strain>
    </source>
</reference>
<comment type="caution">
    <text evidence="2">The sequence shown here is derived from an EMBL/GenBank/DDBJ whole genome shotgun (WGS) entry which is preliminary data.</text>
</comment>
<protein>
    <submittedName>
        <fullName evidence="2">Uncharacterized protein</fullName>
    </submittedName>
</protein>